<dbReference type="PANTHER" id="PTHR37423">
    <property type="entry name" value="SOLUBLE LYTIC MUREIN TRANSGLYCOSYLASE-RELATED"/>
    <property type="match status" value="1"/>
</dbReference>
<dbReference type="Gene3D" id="1.10.530.10">
    <property type="match status" value="1"/>
</dbReference>
<dbReference type="OrthoDB" id="92254at2"/>
<name>W6M3F6_9GAMM</name>
<proteinExistence type="inferred from homology"/>
<feature type="chain" id="PRO_5004879946" evidence="3">
    <location>
        <begin position="23"/>
        <end position="343"/>
    </location>
</feature>
<dbReference type="AlphaFoldDB" id="W6M3F6"/>
<dbReference type="GO" id="GO:0008933">
    <property type="term" value="F:peptidoglycan lytic transglycosylase activity"/>
    <property type="evidence" value="ECO:0007669"/>
    <property type="project" value="InterPro"/>
</dbReference>
<feature type="region of interest" description="Disordered" evidence="2">
    <location>
        <begin position="302"/>
        <end position="343"/>
    </location>
</feature>
<reference evidence="5" key="2">
    <citation type="submission" date="2014-03" db="EMBL/GenBank/DDBJ databases">
        <title>Candidatus Competibacter-lineage genomes retrieved from metagenomes reveal functional metabolic diversity.</title>
        <authorList>
            <person name="McIlroy S.J."/>
            <person name="Albertsen M."/>
            <person name="Andresen E.K."/>
            <person name="Saunders A.M."/>
            <person name="Kristiansen R."/>
            <person name="Stokholm-Bjerregaard M."/>
            <person name="Nielsen K.L."/>
            <person name="Nielsen P.H."/>
        </authorList>
    </citation>
    <scope>NUCLEOTIDE SEQUENCE</scope>
    <source>
        <strain evidence="5">Run_A_D11</strain>
    </source>
</reference>
<dbReference type="GO" id="GO:0000270">
    <property type="term" value="P:peptidoglycan metabolic process"/>
    <property type="evidence" value="ECO:0007669"/>
    <property type="project" value="InterPro"/>
</dbReference>
<evidence type="ECO:0000256" key="3">
    <source>
        <dbReference type="SAM" id="SignalP"/>
    </source>
</evidence>
<accession>W6M3F6</accession>
<evidence type="ECO:0000256" key="2">
    <source>
        <dbReference type="SAM" id="MobiDB-lite"/>
    </source>
</evidence>
<evidence type="ECO:0000313" key="6">
    <source>
        <dbReference type="Proteomes" id="UP000035760"/>
    </source>
</evidence>
<keyword evidence="3" id="KW-0732">Signal</keyword>
<dbReference type="EMBL" id="CBTJ020000002">
    <property type="protein sequence ID" value="CDI01019.1"/>
    <property type="molecule type" value="Genomic_DNA"/>
</dbReference>
<dbReference type="Proteomes" id="UP000035760">
    <property type="component" value="Unassembled WGS sequence"/>
</dbReference>
<dbReference type="InterPro" id="IPR000189">
    <property type="entry name" value="Transglyc_AS"/>
</dbReference>
<dbReference type="Pfam" id="PF01464">
    <property type="entry name" value="SLT"/>
    <property type="match status" value="1"/>
</dbReference>
<comment type="caution">
    <text evidence="5">The sequence shown here is derived from an EMBL/GenBank/DDBJ whole genome shotgun (WGS) entry which is preliminary data.</text>
</comment>
<dbReference type="InterPro" id="IPR008258">
    <property type="entry name" value="Transglycosylase_SLT_dom_1"/>
</dbReference>
<dbReference type="STRING" id="1400863.BN873_100031"/>
<feature type="domain" description="Transglycosylase SLT" evidence="4">
    <location>
        <begin position="114"/>
        <end position="208"/>
    </location>
</feature>
<dbReference type="PANTHER" id="PTHR37423:SF2">
    <property type="entry name" value="MEMBRANE-BOUND LYTIC MUREIN TRANSGLYCOSYLASE C"/>
    <property type="match status" value="1"/>
</dbReference>
<sequence>MKRRLLASLIPAVFLFSGPVHADIYAFVDSNGIRHLSNVPNDNRYKLVMRTPAYRTPSPQSSSFAPSNLYSSYTGYRPGTWNSQSYYPRVNASPRPRRVNEQNRQRFSADVDRIATQYRLDPALLHAVISAESSYNPWAVSPKGAMGLMQLMPGTANRFGVGNPYDPISNMHGGARYLRWLLDQFNDTRLAVAAYNAGEGAVQKYGNQIPPYSETRTYVTRVLGFYEQYKGGMFYSASANTALASNPRVYGSGYTGATSSYGNRTGGITILTPRSIAARGSTGSATIPSTYLTPTGTRIIVGNSSGMPSRSVRPPVIYSSKPNPSATAASSASTAPLFAGNDK</sequence>
<protein>
    <submittedName>
        <fullName evidence="5">Lytic transglycosylase, catalytic (Modular protein)</fullName>
    </submittedName>
</protein>
<evidence type="ECO:0000259" key="4">
    <source>
        <dbReference type="Pfam" id="PF01464"/>
    </source>
</evidence>
<gene>
    <name evidence="5" type="ORF">BN873_100031</name>
</gene>
<reference evidence="5" key="1">
    <citation type="submission" date="2013-07" db="EMBL/GenBank/DDBJ databases">
        <authorList>
            <person name="McIlroy S."/>
        </authorList>
    </citation>
    <scope>NUCLEOTIDE SEQUENCE [LARGE SCALE GENOMIC DNA]</scope>
    <source>
        <strain evidence="5">Run_A_D11</strain>
    </source>
</reference>
<evidence type="ECO:0000313" key="5">
    <source>
        <dbReference type="EMBL" id="CDI01019.1"/>
    </source>
</evidence>
<evidence type="ECO:0000256" key="1">
    <source>
        <dbReference type="ARBA" id="ARBA00007734"/>
    </source>
</evidence>
<dbReference type="GO" id="GO:0016020">
    <property type="term" value="C:membrane"/>
    <property type="evidence" value="ECO:0007669"/>
    <property type="project" value="InterPro"/>
</dbReference>
<dbReference type="SUPFAM" id="SSF53955">
    <property type="entry name" value="Lysozyme-like"/>
    <property type="match status" value="1"/>
</dbReference>
<keyword evidence="6" id="KW-1185">Reference proteome</keyword>
<comment type="similarity">
    <text evidence="1">Belongs to the transglycosylase Slt family.</text>
</comment>
<organism evidence="5 6">
    <name type="scientific">Candidatus Competibacter denitrificans Run_A_D11</name>
    <dbReference type="NCBI Taxonomy" id="1400863"/>
    <lineage>
        <taxon>Bacteria</taxon>
        <taxon>Pseudomonadati</taxon>
        <taxon>Pseudomonadota</taxon>
        <taxon>Gammaproteobacteria</taxon>
        <taxon>Candidatus Competibacteraceae</taxon>
        <taxon>Candidatus Competibacter</taxon>
    </lineage>
</organism>
<dbReference type="CDD" id="cd00254">
    <property type="entry name" value="LT-like"/>
    <property type="match status" value="1"/>
</dbReference>
<dbReference type="RefSeq" id="WP_071243950.1">
    <property type="nucleotide sequence ID" value="NZ_CBTJ020000002.1"/>
</dbReference>
<dbReference type="InterPro" id="IPR023346">
    <property type="entry name" value="Lysozyme-like_dom_sf"/>
</dbReference>
<feature type="compositionally biased region" description="Low complexity" evidence="2">
    <location>
        <begin position="325"/>
        <end position="335"/>
    </location>
</feature>
<feature type="signal peptide" evidence="3">
    <location>
        <begin position="1"/>
        <end position="22"/>
    </location>
</feature>
<dbReference type="PROSITE" id="PS00922">
    <property type="entry name" value="TRANSGLYCOSYLASE"/>
    <property type="match status" value="1"/>
</dbReference>